<dbReference type="AlphaFoldDB" id="A0A7W5D3L6"/>
<dbReference type="RefSeq" id="WP_123186059.1">
    <property type="nucleotide sequence ID" value="NZ_CANPEU010000022.1"/>
</dbReference>
<gene>
    <name evidence="3" type="ORF">FHR31_002000</name>
</gene>
<feature type="domain" description="Oxidoreductase molybdopterin-binding" evidence="2">
    <location>
        <begin position="99"/>
        <end position="239"/>
    </location>
</feature>
<accession>A0A7W5D3L6</accession>
<name>A0A7W5D3L6_9ACTN</name>
<dbReference type="EMBL" id="JACHYA010000010">
    <property type="protein sequence ID" value="MBB3172166.1"/>
    <property type="molecule type" value="Genomic_DNA"/>
</dbReference>
<feature type="chain" id="PRO_5030600678" evidence="1">
    <location>
        <begin position="29"/>
        <end position="269"/>
    </location>
</feature>
<keyword evidence="1" id="KW-0732">Signal</keyword>
<dbReference type="SUPFAM" id="SSF56524">
    <property type="entry name" value="Oxidoreductase molybdopterin-binding domain"/>
    <property type="match status" value="1"/>
</dbReference>
<evidence type="ECO:0000256" key="1">
    <source>
        <dbReference type="SAM" id="SignalP"/>
    </source>
</evidence>
<dbReference type="InterPro" id="IPR000572">
    <property type="entry name" value="OxRdtase_Mopterin-bd_dom"/>
</dbReference>
<reference evidence="3 4" key="1">
    <citation type="submission" date="2020-08" db="EMBL/GenBank/DDBJ databases">
        <title>Sequencing the genomes of 1000 actinobacteria strains.</title>
        <authorList>
            <person name="Klenk H.-P."/>
        </authorList>
    </citation>
    <scope>NUCLEOTIDE SEQUENCE [LARGE SCALE GENOMIC DNA]</scope>
    <source>
        <strain evidence="3 4">DSM 22242</strain>
    </source>
</reference>
<sequence length="269" mass="27773">MSAIKKTIVLGASSVLALAGVGSSFAVASPSPEVSAPDAVENARQETYEKTDIVSTDVVSGKFAYTQSEVSSNDDLKAVAGASKYLCGARPAGDAGSLSAHDWVIEVRGAVDHPYAASFDELCETEEVQSLLLGCACAGNPADGKASANAEVTGVAVRTLIGIAGVQEEANTIVFTSADGYEVALPLQYVKTHYCPVVYDVNGAPLAETMGGSNQLWLGSTSANYFARDIVAITLEERQTPPPSPSSDEARSAYANLPNVGVSFGGDIQ</sequence>
<dbReference type="Gene3D" id="3.90.420.10">
    <property type="entry name" value="Oxidoreductase, molybdopterin-binding domain"/>
    <property type="match status" value="1"/>
</dbReference>
<evidence type="ECO:0000313" key="3">
    <source>
        <dbReference type="EMBL" id="MBB3172166.1"/>
    </source>
</evidence>
<dbReference type="GeneID" id="93357372"/>
<evidence type="ECO:0000259" key="2">
    <source>
        <dbReference type="Pfam" id="PF00174"/>
    </source>
</evidence>
<dbReference type="Pfam" id="PF00174">
    <property type="entry name" value="Oxidored_molyb"/>
    <property type="match status" value="1"/>
</dbReference>
<dbReference type="Proteomes" id="UP000530850">
    <property type="component" value="Unassembled WGS sequence"/>
</dbReference>
<protein>
    <submittedName>
        <fullName evidence="3">DMSO/TMAO reductase YedYZ molybdopterin-dependent catalytic subunit</fullName>
    </submittedName>
</protein>
<evidence type="ECO:0000313" key="4">
    <source>
        <dbReference type="Proteomes" id="UP000530850"/>
    </source>
</evidence>
<comment type="caution">
    <text evidence="3">The sequence shown here is derived from an EMBL/GenBank/DDBJ whole genome shotgun (WGS) entry which is preliminary data.</text>
</comment>
<dbReference type="InterPro" id="IPR036374">
    <property type="entry name" value="OxRdtase_Mopterin-bd_sf"/>
</dbReference>
<feature type="signal peptide" evidence="1">
    <location>
        <begin position="1"/>
        <end position="28"/>
    </location>
</feature>
<organism evidence="3 4">
    <name type="scientific">Parvibacter caecicola</name>
    <dbReference type="NCBI Taxonomy" id="747645"/>
    <lineage>
        <taxon>Bacteria</taxon>
        <taxon>Bacillati</taxon>
        <taxon>Actinomycetota</taxon>
        <taxon>Coriobacteriia</taxon>
        <taxon>Coriobacteriales</taxon>
        <taxon>Coriobacteriaceae</taxon>
        <taxon>Parvibacter</taxon>
    </lineage>
</organism>
<proteinExistence type="predicted"/>